<dbReference type="STRING" id="1032480.MLP_12420"/>
<gene>
    <name evidence="3" type="ordered locus">MLP_12420</name>
</gene>
<dbReference type="SUPFAM" id="SSF50985">
    <property type="entry name" value="RCC1/BLIP-II"/>
    <property type="match status" value="2"/>
</dbReference>
<dbReference type="PROSITE" id="PS50095">
    <property type="entry name" value="PLAT"/>
    <property type="match status" value="1"/>
</dbReference>
<dbReference type="eggNOG" id="COG5184">
    <property type="taxonomic scope" value="Bacteria"/>
</dbReference>
<dbReference type="KEGG" id="mph:MLP_12420"/>
<dbReference type="InterPro" id="IPR051625">
    <property type="entry name" value="Signaling_Regulatory_Domain"/>
</dbReference>
<dbReference type="Proteomes" id="UP000007947">
    <property type="component" value="Chromosome"/>
</dbReference>
<dbReference type="OrthoDB" id="9796385at2"/>
<evidence type="ECO:0000313" key="3">
    <source>
        <dbReference type="EMBL" id="BAK34256.1"/>
    </source>
</evidence>
<organism evidence="3 4">
    <name type="scientific">Microlunatus phosphovorus (strain ATCC 700054 / DSM 10555 / JCM 9379 / NBRC 101784 / NCIMB 13414 / VKM Ac-1990 / NM-1)</name>
    <dbReference type="NCBI Taxonomy" id="1032480"/>
    <lineage>
        <taxon>Bacteria</taxon>
        <taxon>Bacillati</taxon>
        <taxon>Actinomycetota</taxon>
        <taxon>Actinomycetes</taxon>
        <taxon>Propionibacteriales</taxon>
        <taxon>Propionibacteriaceae</taxon>
        <taxon>Microlunatus</taxon>
    </lineage>
</organism>
<dbReference type="SMART" id="SM00308">
    <property type="entry name" value="LH2"/>
    <property type="match status" value="1"/>
</dbReference>
<evidence type="ECO:0000259" key="2">
    <source>
        <dbReference type="PROSITE" id="PS50095"/>
    </source>
</evidence>
<dbReference type="PANTHER" id="PTHR22872">
    <property type="entry name" value="BTK-BINDING PROTEIN-RELATED"/>
    <property type="match status" value="1"/>
</dbReference>
<dbReference type="InterPro" id="IPR058923">
    <property type="entry name" value="RCC1-like_dom"/>
</dbReference>
<sequence>MAMPLCSSERRYRSQDGDSMTAKSYLVTVITGTKRFADTRAEVNITIQGTLGSSPETQLSGEFETGSNREFTFELADLGSLTSIDLRHDNAGTAPAWFVDKVVVQDTSTGSTWVFPAGQWLSDTATHTFAGELLGSGEVVAPTLWQGWVWGQNDHGELGDGTNKRRFAPSPMPYLDQVGVSAIDGGGWFSLALLNDGSVWSWGRNDWAQLGDGTKETRHAPVDVMHLARFGVKAIAAGGWTSLALLKDGTVWSWGANDWRQLGAGDTGFNAHTIPVKVEGLSGVTAVDIGGWHSLALREDGTVWSWGHGHQGQLGDGTNSDHNAAAVVPGLSGVKAVSAGYRHSLALLRDGTVWSWGYNAQGQLGDGTNTNRNTPVKVASLGGRVKAIAASSSNVFHDPSFSLALLEDGTVWSWGTNDWHQLGDGTNTSRNTPVKVSDLSGVKAIAPGGRHSLALLKDGTVWGWGANDHGQVGTGDGTPDRYAAPVKIEGISHVKAIAAGGWHSIAAL</sequence>
<evidence type="ECO:0000256" key="1">
    <source>
        <dbReference type="ARBA" id="ARBA00022737"/>
    </source>
</evidence>
<dbReference type="HOGENOM" id="CLU_536182_0_0_11"/>
<dbReference type="Pfam" id="PF25390">
    <property type="entry name" value="WD40_RLD"/>
    <property type="match status" value="1"/>
</dbReference>
<proteinExistence type="predicted"/>
<dbReference type="SUPFAM" id="SSF49723">
    <property type="entry name" value="Lipase/lipooxygenase domain (PLAT/LH2 domain)"/>
    <property type="match status" value="1"/>
</dbReference>
<keyword evidence="4" id="KW-1185">Reference proteome</keyword>
<dbReference type="InterPro" id="IPR000408">
    <property type="entry name" value="Reg_chr_condens"/>
</dbReference>
<accession>F5XPE8</accession>
<dbReference type="Pfam" id="PF01477">
    <property type="entry name" value="PLAT"/>
    <property type="match status" value="1"/>
</dbReference>
<name>F5XPE8_MICPN</name>
<dbReference type="Gene3D" id="2.130.10.30">
    <property type="entry name" value="Regulator of chromosome condensation 1/beta-lactamase-inhibitor protein II"/>
    <property type="match status" value="2"/>
</dbReference>
<dbReference type="Gene3D" id="2.60.60.20">
    <property type="entry name" value="PLAT/LH2 domain"/>
    <property type="match status" value="1"/>
</dbReference>
<reference evidence="3 4" key="1">
    <citation type="submission" date="2011-05" db="EMBL/GenBank/DDBJ databases">
        <title>Whole genome sequence of Microlunatus phosphovorus NM-1.</title>
        <authorList>
            <person name="Hosoyama A."/>
            <person name="Sasaki K."/>
            <person name="Harada T."/>
            <person name="Igarashi R."/>
            <person name="Kawakoshi A."/>
            <person name="Sasagawa M."/>
            <person name="Fukada J."/>
            <person name="Nakamura S."/>
            <person name="Katano Y."/>
            <person name="Hanada S."/>
            <person name="Kamagata Y."/>
            <person name="Nakamura N."/>
            <person name="Yamazaki S."/>
            <person name="Fujita N."/>
        </authorList>
    </citation>
    <scope>NUCLEOTIDE SEQUENCE [LARGE SCALE GENOMIC DNA]</scope>
    <source>
        <strain evidence="4">ATCC 700054 / DSM 10555 / JCM 9379 / NBRC 101784 / NCIMB 13414 / VKM Ac-1990 / NM-1</strain>
    </source>
</reference>
<dbReference type="InterPro" id="IPR036392">
    <property type="entry name" value="PLAT/LH2_dom_sf"/>
</dbReference>
<feature type="domain" description="PLAT" evidence="2">
    <location>
        <begin position="23"/>
        <end position="135"/>
    </location>
</feature>
<evidence type="ECO:0000313" key="4">
    <source>
        <dbReference type="Proteomes" id="UP000007947"/>
    </source>
</evidence>
<dbReference type="InterPro" id="IPR001024">
    <property type="entry name" value="PLAT/LH2_dom"/>
</dbReference>
<protein>
    <recommendedName>
        <fullName evidence="2">PLAT domain-containing protein</fullName>
    </recommendedName>
</protein>
<dbReference type="PROSITE" id="PS50012">
    <property type="entry name" value="RCC1_3"/>
    <property type="match status" value="7"/>
</dbReference>
<dbReference type="PRINTS" id="PR00633">
    <property type="entry name" value="RCCNDNSATION"/>
</dbReference>
<keyword evidence="1" id="KW-0677">Repeat</keyword>
<dbReference type="AlphaFoldDB" id="F5XPE8"/>
<dbReference type="PROSITE" id="PS00626">
    <property type="entry name" value="RCC1_2"/>
    <property type="match status" value="1"/>
</dbReference>
<dbReference type="EMBL" id="AP012204">
    <property type="protein sequence ID" value="BAK34256.1"/>
    <property type="molecule type" value="Genomic_DNA"/>
</dbReference>
<dbReference type="InterPro" id="IPR009091">
    <property type="entry name" value="RCC1/BLIP-II"/>
</dbReference>